<name>A0ABV1GZ25_9BACT</name>
<keyword evidence="2" id="KW-1133">Transmembrane helix</keyword>
<sequence>MGRTILTPLRLLLPVVLTVLAGDAAAAIRCGLRHVERFAQSAEPVAHTQVWDITADGGDGCRIFFATNDGLCVYDGIRWNNYRPEGNSVLRALRYDAETGRLYTAGVNEFGYWVRDDYGRLAYTTLYKNPDFRSRSNDFWRIALETHSGRVYFQCREKICIYDLLSGAIRELHPQDAFRYMYEVDGRIYFQDGATLCRLGDDLSRGIVCNVPSRIINLVSGRNGELLAAVEHAGMFSIDNEGRIAPLDTATNALLADAKIMCCRRYNAELLLVGTTRRGLFLIDNDGSASHSIPYGRELDNATILSAAADERGNIWLGLDSGAAAIDNSTQDYYFTDSRLGQVHGVLGLGDDRMLIGSNKGLFLLDNDGSLNLIPGSTGSVWELDEIGGRIYVLHDLGLFRLAEGLRLTPVVTGSGVYSLRRCRNDRRFYIMSTYSGVSLLRHTDEGLQPVSRIADYSGFTRNIRIDEKDRIWVTVLGVGFVRLTLSEDKCSVVEARNYDLAAGTDGNVFSTRIDQELILCCDDRAYRIDYVTDSLVRAPGAEQILGLCGRGGVKSIVQQDNRFWYVAADETGYVERTGNSLNRCASILAQATRERISSGFRTVGDAGVIGFRNGIGFSYGGSSPSQPVEIGMVAAQGPNKTRYHRLDDPVFEIPAAMNTLRIWPIRLPPGQQLEYRIASLAPEWQTVHIDEFLQIPALPHGRHTVELRAPGAADPSDTRQVEVWVRPPWYISWPMILLYVLVVTLLLAGVRGYYIRKNRLAQEAVLRREKERREKELEQLERENLLKEKRISELEREKLKTDLRNKDKRLANITMNSIRRNNMLNELKSEVSELLTVEGSGRIKTIVGRVIRQINAQLKDDSDWQLSENYFNTIYDGLLDRLRANYPSLSQTDLRLCVYIKLNLSTKETAELMNISPRSVEMARYRLRKKLGLGSNDNIGSVLR</sequence>
<dbReference type="SMART" id="SM00421">
    <property type="entry name" value="HTH_LUXR"/>
    <property type="match status" value="1"/>
</dbReference>
<evidence type="ECO:0000259" key="3">
    <source>
        <dbReference type="SMART" id="SM00421"/>
    </source>
</evidence>
<dbReference type="SUPFAM" id="SSF63829">
    <property type="entry name" value="Calcium-dependent phosphotriesterase"/>
    <property type="match status" value="1"/>
</dbReference>
<keyword evidence="2" id="KW-0472">Membrane</keyword>
<proteinExistence type="predicted"/>
<dbReference type="Gene3D" id="1.10.10.10">
    <property type="entry name" value="Winged helix-like DNA-binding domain superfamily/Winged helix DNA-binding domain"/>
    <property type="match status" value="1"/>
</dbReference>
<evidence type="ECO:0000256" key="2">
    <source>
        <dbReference type="SAM" id="Phobius"/>
    </source>
</evidence>
<dbReference type="Proteomes" id="UP001460202">
    <property type="component" value="Unassembled WGS sequence"/>
</dbReference>
<keyword evidence="5" id="KW-1185">Reference proteome</keyword>
<evidence type="ECO:0000313" key="4">
    <source>
        <dbReference type="EMBL" id="MEQ2545426.1"/>
    </source>
</evidence>
<dbReference type="InterPro" id="IPR000792">
    <property type="entry name" value="Tscrpt_reg_LuxR_C"/>
</dbReference>
<dbReference type="Gene3D" id="2.130.10.10">
    <property type="entry name" value="YVTN repeat-like/Quinoprotein amine dehydrogenase"/>
    <property type="match status" value="1"/>
</dbReference>
<dbReference type="EMBL" id="JBBMFL010000012">
    <property type="protein sequence ID" value="MEQ2545426.1"/>
    <property type="molecule type" value="Genomic_DNA"/>
</dbReference>
<protein>
    <recommendedName>
        <fullName evidence="3">HTH luxR-type domain-containing protein</fullName>
    </recommendedName>
</protein>
<reference evidence="4 5" key="1">
    <citation type="submission" date="2024-03" db="EMBL/GenBank/DDBJ databases">
        <title>Human intestinal bacterial collection.</title>
        <authorList>
            <person name="Pauvert C."/>
            <person name="Hitch T.C.A."/>
            <person name="Clavel T."/>
        </authorList>
    </citation>
    <scope>NUCLEOTIDE SEQUENCE [LARGE SCALE GENOMIC DNA]</scope>
    <source>
        <strain evidence="4 5">CLA-KB-H122</strain>
    </source>
</reference>
<dbReference type="InterPro" id="IPR016032">
    <property type="entry name" value="Sig_transdc_resp-reg_C-effctor"/>
</dbReference>
<feature type="coiled-coil region" evidence="1">
    <location>
        <begin position="764"/>
        <end position="817"/>
    </location>
</feature>
<evidence type="ECO:0000313" key="5">
    <source>
        <dbReference type="Proteomes" id="UP001460202"/>
    </source>
</evidence>
<comment type="caution">
    <text evidence="4">The sequence shown here is derived from an EMBL/GenBank/DDBJ whole genome shotgun (WGS) entry which is preliminary data.</text>
</comment>
<feature type="transmembrane region" description="Helical" evidence="2">
    <location>
        <begin position="730"/>
        <end position="751"/>
    </location>
</feature>
<dbReference type="SUPFAM" id="SSF46894">
    <property type="entry name" value="C-terminal effector domain of the bipartite response regulators"/>
    <property type="match status" value="1"/>
</dbReference>
<dbReference type="InterPro" id="IPR036388">
    <property type="entry name" value="WH-like_DNA-bd_sf"/>
</dbReference>
<gene>
    <name evidence="4" type="ORF">WMO46_10770</name>
</gene>
<organism evidence="4 5">
    <name type="scientific">Alistipes intestinihominis</name>
    <dbReference type="NCBI Taxonomy" id="3133172"/>
    <lineage>
        <taxon>Bacteria</taxon>
        <taxon>Pseudomonadati</taxon>
        <taxon>Bacteroidota</taxon>
        <taxon>Bacteroidia</taxon>
        <taxon>Bacteroidales</taxon>
        <taxon>Rikenellaceae</taxon>
        <taxon>Alistipes</taxon>
    </lineage>
</organism>
<evidence type="ECO:0000256" key="1">
    <source>
        <dbReference type="SAM" id="Coils"/>
    </source>
</evidence>
<feature type="domain" description="HTH luxR-type" evidence="3">
    <location>
        <begin position="887"/>
        <end position="944"/>
    </location>
</feature>
<accession>A0ABV1GZ25</accession>
<keyword evidence="2" id="KW-0812">Transmembrane</keyword>
<dbReference type="RefSeq" id="WP_349094342.1">
    <property type="nucleotide sequence ID" value="NZ_JBBMFL010000012.1"/>
</dbReference>
<dbReference type="InterPro" id="IPR015943">
    <property type="entry name" value="WD40/YVTN_repeat-like_dom_sf"/>
</dbReference>
<keyword evidence="1" id="KW-0175">Coiled coil</keyword>